<comment type="catalytic activity">
    <reaction evidence="1">
        <text>ATP + protein L-histidine = ADP + protein N-phospho-L-histidine.</text>
        <dbReference type="EC" id="2.7.13.3"/>
    </reaction>
</comment>
<evidence type="ECO:0000256" key="1">
    <source>
        <dbReference type="ARBA" id="ARBA00000085"/>
    </source>
</evidence>
<evidence type="ECO:0000313" key="6">
    <source>
        <dbReference type="EMBL" id="SJZ67349.1"/>
    </source>
</evidence>
<evidence type="ECO:0000256" key="2">
    <source>
        <dbReference type="ARBA" id="ARBA00012438"/>
    </source>
</evidence>
<dbReference type="PRINTS" id="PR00344">
    <property type="entry name" value="BCTRLSENSOR"/>
</dbReference>
<keyword evidence="3 6" id="KW-0808">Transferase</keyword>
<feature type="domain" description="Histidine kinase" evidence="5">
    <location>
        <begin position="1"/>
        <end position="106"/>
    </location>
</feature>
<organism evidence="6 7">
    <name type="scientific">Selenihalanaerobacter shriftii</name>
    <dbReference type="NCBI Taxonomy" id="142842"/>
    <lineage>
        <taxon>Bacteria</taxon>
        <taxon>Bacillati</taxon>
        <taxon>Bacillota</taxon>
        <taxon>Clostridia</taxon>
        <taxon>Halanaerobiales</taxon>
        <taxon>Halobacteroidaceae</taxon>
        <taxon>Selenihalanaerobacter</taxon>
    </lineage>
</organism>
<sequence length="184" mass="20855">MKELSLNILDLVQNSIKADATEVKIKINEDLDDNLLVIIIKDNGNGMSKDFLENVLDPFKTTRTTRNVGLGLPLFQTAAKRCDGDLIIDSQEGEGTTVKATFQHDHIDRAPLGNIEGTLTTIIQGNPELDIYYQHIINDQEFVFDTKELRKKLEDIPLNESSVIKFIREYLVENLAILKEEEIK</sequence>
<dbReference type="EMBL" id="FUWM01000011">
    <property type="protein sequence ID" value="SJZ67349.1"/>
    <property type="molecule type" value="Genomic_DNA"/>
</dbReference>
<dbReference type="InterPro" id="IPR036890">
    <property type="entry name" value="HATPase_C_sf"/>
</dbReference>
<dbReference type="InterPro" id="IPR004358">
    <property type="entry name" value="Sig_transdc_His_kin-like_C"/>
</dbReference>
<gene>
    <name evidence="6" type="ORF">SAMN02745118_01497</name>
</gene>
<name>A0A1T4MJY7_9FIRM</name>
<proteinExistence type="predicted"/>
<evidence type="ECO:0000256" key="4">
    <source>
        <dbReference type="ARBA" id="ARBA00023012"/>
    </source>
</evidence>
<dbReference type="GO" id="GO:0004673">
    <property type="term" value="F:protein histidine kinase activity"/>
    <property type="evidence" value="ECO:0007669"/>
    <property type="project" value="UniProtKB-EC"/>
</dbReference>
<dbReference type="InterPro" id="IPR003594">
    <property type="entry name" value="HATPase_dom"/>
</dbReference>
<dbReference type="GO" id="GO:0000160">
    <property type="term" value="P:phosphorelay signal transduction system"/>
    <property type="evidence" value="ECO:0007669"/>
    <property type="project" value="UniProtKB-KW"/>
</dbReference>
<dbReference type="RefSeq" id="WP_078810057.1">
    <property type="nucleotide sequence ID" value="NZ_FUWM01000011.1"/>
</dbReference>
<keyword evidence="4" id="KW-0902">Two-component regulatory system</keyword>
<evidence type="ECO:0000259" key="5">
    <source>
        <dbReference type="PROSITE" id="PS50109"/>
    </source>
</evidence>
<dbReference type="STRING" id="142842.SAMN02745118_01497"/>
<protein>
    <recommendedName>
        <fullName evidence="2">histidine kinase</fullName>
        <ecNumber evidence="2">2.7.13.3</ecNumber>
    </recommendedName>
</protein>
<accession>A0A1T4MJY7</accession>
<evidence type="ECO:0000313" key="7">
    <source>
        <dbReference type="Proteomes" id="UP000190625"/>
    </source>
</evidence>
<keyword evidence="3 6" id="KW-0418">Kinase</keyword>
<evidence type="ECO:0000256" key="3">
    <source>
        <dbReference type="ARBA" id="ARBA00022777"/>
    </source>
</evidence>
<reference evidence="7" key="1">
    <citation type="submission" date="2017-02" db="EMBL/GenBank/DDBJ databases">
        <authorList>
            <person name="Varghese N."/>
            <person name="Submissions S."/>
        </authorList>
    </citation>
    <scope>NUCLEOTIDE SEQUENCE [LARGE SCALE GENOMIC DNA]</scope>
    <source>
        <strain evidence="7">ATCC BAA-73</strain>
    </source>
</reference>
<dbReference type="SUPFAM" id="SSF55874">
    <property type="entry name" value="ATPase domain of HSP90 chaperone/DNA topoisomerase II/histidine kinase"/>
    <property type="match status" value="1"/>
</dbReference>
<keyword evidence="7" id="KW-1185">Reference proteome</keyword>
<dbReference type="Proteomes" id="UP000190625">
    <property type="component" value="Unassembled WGS sequence"/>
</dbReference>
<dbReference type="OrthoDB" id="9797586at2"/>
<dbReference type="PANTHER" id="PTHR43065">
    <property type="entry name" value="SENSOR HISTIDINE KINASE"/>
    <property type="match status" value="1"/>
</dbReference>
<dbReference type="SMART" id="SM00387">
    <property type="entry name" value="HATPase_c"/>
    <property type="match status" value="1"/>
</dbReference>
<dbReference type="PROSITE" id="PS50109">
    <property type="entry name" value="HIS_KIN"/>
    <property type="match status" value="1"/>
</dbReference>
<dbReference type="AlphaFoldDB" id="A0A1T4MJY7"/>
<dbReference type="EC" id="2.7.13.3" evidence="2"/>
<dbReference type="Gene3D" id="3.30.565.10">
    <property type="entry name" value="Histidine kinase-like ATPase, C-terminal domain"/>
    <property type="match status" value="1"/>
</dbReference>
<dbReference type="Pfam" id="PF02518">
    <property type="entry name" value="HATPase_c"/>
    <property type="match status" value="1"/>
</dbReference>
<dbReference type="InterPro" id="IPR005467">
    <property type="entry name" value="His_kinase_dom"/>
</dbReference>